<reference evidence="1" key="1">
    <citation type="submission" date="2020-07" db="EMBL/GenBank/DDBJ databases">
        <title>Multicomponent nature underlies the extraordinary mechanical properties of spider dragline silk.</title>
        <authorList>
            <person name="Kono N."/>
            <person name="Nakamura H."/>
            <person name="Mori M."/>
            <person name="Yoshida Y."/>
            <person name="Ohtoshi R."/>
            <person name="Malay A.D."/>
            <person name="Moran D.A.P."/>
            <person name="Tomita M."/>
            <person name="Numata K."/>
            <person name="Arakawa K."/>
        </authorList>
    </citation>
    <scope>NUCLEOTIDE SEQUENCE</scope>
</reference>
<proteinExistence type="predicted"/>
<sequence>MRFKQHLDPKSLSLLLTSLHHGQFTSENDPAYGRSSPISSTNHGASALQTMQLMGMFFKQTVTCNESYVGSLYFSSKTDSDYMF</sequence>
<accession>A0A8X6LZ64</accession>
<dbReference type="Proteomes" id="UP000887116">
    <property type="component" value="Unassembled WGS sequence"/>
</dbReference>
<keyword evidence="2" id="KW-1185">Reference proteome</keyword>
<name>A0A8X6LZ64_TRICU</name>
<organism evidence="1 2">
    <name type="scientific">Trichonephila clavata</name>
    <name type="common">Joro spider</name>
    <name type="synonym">Nephila clavata</name>
    <dbReference type="NCBI Taxonomy" id="2740835"/>
    <lineage>
        <taxon>Eukaryota</taxon>
        <taxon>Metazoa</taxon>
        <taxon>Ecdysozoa</taxon>
        <taxon>Arthropoda</taxon>
        <taxon>Chelicerata</taxon>
        <taxon>Arachnida</taxon>
        <taxon>Araneae</taxon>
        <taxon>Araneomorphae</taxon>
        <taxon>Entelegynae</taxon>
        <taxon>Araneoidea</taxon>
        <taxon>Nephilidae</taxon>
        <taxon>Trichonephila</taxon>
    </lineage>
</organism>
<comment type="caution">
    <text evidence="1">The sequence shown here is derived from an EMBL/GenBank/DDBJ whole genome shotgun (WGS) entry which is preliminary data.</text>
</comment>
<dbReference type="EMBL" id="BMAO01038636">
    <property type="protein sequence ID" value="GFR26077.1"/>
    <property type="molecule type" value="Genomic_DNA"/>
</dbReference>
<evidence type="ECO:0000313" key="1">
    <source>
        <dbReference type="EMBL" id="GFR26077.1"/>
    </source>
</evidence>
<gene>
    <name evidence="1" type="ORF">TNCT_374961</name>
</gene>
<evidence type="ECO:0000313" key="2">
    <source>
        <dbReference type="Proteomes" id="UP000887116"/>
    </source>
</evidence>
<dbReference type="AlphaFoldDB" id="A0A8X6LZ64"/>
<protein>
    <submittedName>
        <fullName evidence="1">Uncharacterized protein</fullName>
    </submittedName>
</protein>